<protein>
    <submittedName>
        <fullName evidence="1">Uncharacterized protein</fullName>
    </submittedName>
</protein>
<dbReference type="SUPFAM" id="SSF52540">
    <property type="entry name" value="P-loop containing nucleoside triphosphate hydrolases"/>
    <property type="match status" value="1"/>
</dbReference>
<reference evidence="1 2" key="1">
    <citation type="submission" date="2018-06" db="EMBL/GenBank/DDBJ databases">
        <authorList>
            <consortium name="Pathogen Informatics"/>
            <person name="Doyle S."/>
        </authorList>
    </citation>
    <scope>NUCLEOTIDE SEQUENCE [LARGE SCALE GENOMIC DNA]</scope>
    <source>
        <strain evidence="1 2">NCTC4524</strain>
    </source>
</reference>
<evidence type="ECO:0000313" key="2">
    <source>
        <dbReference type="Proteomes" id="UP000254945"/>
    </source>
</evidence>
<dbReference type="Proteomes" id="UP000254945">
    <property type="component" value="Unassembled WGS sequence"/>
</dbReference>
<evidence type="ECO:0000313" key="1">
    <source>
        <dbReference type="EMBL" id="SUA28689.1"/>
    </source>
</evidence>
<sequence length="350" mass="37002">MRPARVTIFRDAPGAPRHRREGRQIFADELTRFADRDGDARLAAISAQVSAPVRVDVRGRRGVGVSTVVSALAGAGLDTAEDREAGDVTVVVIAEVLKPEDEALLAELNGVRRPTVVLLNKADLAGSGPGGPIATAHRTARRLQPRAGAPVVPMVGLLAAPGALPPPLLDALRQLAAEPADLTSVDAFVTGVHRVPHAVRIELLERLDRFGIAHSTLALSRGAGVDTLPGLWRRLSELDQVMTALDAATASVRYRRVQWALAELQAVGGPAVAGFLAADDTVIAVMAAAVDVVQAEGLTVDPADNPNAHLCRARRWRQYRDGPVNALHRRCGDDIVRGSLRLLGAAGGRR</sequence>
<dbReference type="EMBL" id="UGQQ01000002">
    <property type="protein sequence ID" value="SUA28689.1"/>
    <property type="molecule type" value="Genomic_DNA"/>
</dbReference>
<accession>A0A378W7B3</accession>
<name>A0A378W7B3_9MYCO</name>
<dbReference type="InterPro" id="IPR027417">
    <property type="entry name" value="P-loop_NTPase"/>
</dbReference>
<dbReference type="STRING" id="1796.ABW05_15045"/>
<gene>
    <name evidence="1" type="ORF">NCTC4524_04670</name>
</gene>
<dbReference type="AlphaFoldDB" id="A0A378W7B3"/>
<proteinExistence type="predicted"/>
<organism evidence="1 2">
    <name type="scientific">Mycolicibacterium senegalense</name>
    <dbReference type="NCBI Taxonomy" id="1796"/>
    <lineage>
        <taxon>Bacteria</taxon>
        <taxon>Bacillati</taxon>
        <taxon>Actinomycetota</taxon>
        <taxon>Actinomycetes</taxon>
        <taxon>Mycobacteriales</taxon>
        <taxon>Mycobacteriaceae</taxon>
        <taxon>Mycolicibacterium</taxon>
    </lineage>
</organism>